<dbReference type="CDD" id="cd00146">
    <property type="entry name" value="PKD"/>
    <property type="match status" value="1"/>
</dbReference>
<sequence length="499" mass="51783">MQMRTAGGVQHRNSWVRWWPGALVALAASATAALASPAPAPASTTYRVVQLSTLWAYEPRINAKGQVAFNEYDPTRSPTVSWGSERAKFYDGNVVHDLGTLGGPVATIAALNDAGQVAGTSSISSIGNEAHAFLWSRETGMIRLAPPGAASSGASDINRRGWVTGSVRFPNGWGQAFRWTPRGGMVVRGALDNGAYGAALNDAGTVVGESAGRNSEPRLAVAWPGTTPLALETFGTSYSAASDINNAGQVVGHGVSPHSGEIALLWAPHKGVLDLGLPRANSSLARKINEKGLVIGSTRAYGGANKGFIWSRENGPLILGPADASVETSTRDLNNLDQVVGSFSGRAFVWTRADGVVDLNTRISGAPPELVLEEASAISDNGTIVAKGNTGLVLLVPGSASQQPPVAGPVQMTGTPRANTLLSFSASFRDVDPGDRHKAVWSWGDGSQTVGTVSGSRNVGSVSGQHAYARAGSYLVRLTVTDSSGKCTTVAYLVDVPGM</sequence>
<name>A0ABW0L2U9_9BURK</name>
<comment type="caution">
    <text evidence="3">The sequence shown here is derived from an EMBL/GenBank/DDBJ whole genome shotgun (WGS) entry which is preliminary data.</text>
</comment>
<keyword evidence="1" id="KW-0732">Signal</keyword>
<feature type="domain" description="PKD" evidence="2">
    <location>
        <begin position="425"/>
        <end position="496"/>
    </location>
</feature>
<feature type="chain" id="PRO_5045535356" evidence="1">
    <location>
        <begin position="36"/>
        <end position="499"/>
    </location>
</feature>
<reference evidence="4" key="1">
    <citation type="journal article" date="2019" name="Int. J. Syst. Evol. Microbiol.">
        <title>The Global Catalogue of Microorganisms (GCM) 10K type strain sequencing project: providing services to taxonomists for standard genome sequencing and annotation.</title>
        <authorList>
            <consortium name="The Broad Institute Genomics Platform"/>
            <consortium name="The Broad Institute Genome Sequencing Center for Infectious Disease"/>
            <person name="Wu L."/>
            <person name="Ma J."/>
        </authorList>
    </citation>
    <scope>NUCLEOTIDE SEQUENCE [LARGE SCALE GENOMIC DNA]</scope>
    <source>
        <strain evidence="4">KACC 12649</strain>
    </source>
</reference>
<gene>
    <name evidence="3" type="ORF">ACFPN5_07520</name>
</gene>
<dbReference type="InterPro" id="IPR000601">
    <property type="entry name" value="PKD_dom"/>
</dbReference>
<accession>A0ABW0L2U9</accession>
<evidence type="ECO:0000259" key="2">
    <source>
        <dbReference type="PROSITE" id="PS50093"/>
    </source>
</evidence>
<dbReference type="InterPro" id="IPR035986">
    <property type="entry name" value="PKD_dom_sf"/>
</dbReference>
<evidence type="ECO:0000313" key="4">
    <source>
        <dbReference type="Proteomes" id="UP001596050"/>
    </source>
</evidence>
<dbReference type="SUPFAM" id="SSF49299">
    <property type="entry name" value="PKD domain"/>
    <property type="match status" value="1"/>
</dbReference>
<proteinExistence type="predicted"/>
<evidence type="ECO:0000313" key="3">
    <source>
        <dbReference type="EMBL" id="MFC5459656.1"/>
    </source>
</evidence>
<dbReference type="PROSITE" id="PS50093">
    <property type="entry name" value="PKD"/>
    <property type="match status" value="1"/>
</dbReference>
<keyword evidence="4" id="KW-1185">Reference proteome</keyword>
<dbReference type="RefSeq" id="WP_379781708.1">
    <property type="nucleotide sequence ID" value="NZ_JBHSMU010000008.1"/>
</dbReference>
<organism evidence="3 4">
    <name type="scientific">Massilia niabensis</name>
    <dbReference type="NCBI Taxonomy" id="544910"/>
    <lineage>
        <taxon>Bacteria</taxon>
        <taxon>Pseudomonadati</taxon>
        <taxon>Pseudomonadota</taxon>
        <taxon>Betaproteobacteria</taxon>
        <taxon>Burkholderiales</taxon>
        <taxon>Oxalobacteraceae</taxon>
        <taxon>Telluria group</taxon>
        <taxon>Massilia</taxon>
    </lineage>
</organism>
<protein>
    <submittedName>
        <fullName evidence="3">PKD domain-containing protein</fullName>
    </submittedName>
</protein>
<dbReference type="Pfam" id="PF18911">
    <property type="entry name" value="PKD_4"/>
    <property type="match status" value="1"/>
</dbReference>
<dbReference type="EMBL" id="JBHSMU010000008">
    <property type="protein sequence ID" value="MFC5459656.1"/>
    <property type="molecule type" value="Genomic_DNA"/>
</dbReference>
<dbReference type="InterPro" id="IPR013783">
    <property type="entry name" value="Ig-like_fold"/>
</dbReference>
<evidence type="ECO:0000256" key="1">
    <source>
        <dbReference type="SAM" id="SignalP"/>
    </source>
</evidence>
<feature type="signal peptide" evidence="1">
    <location>
        <begin position="1"/>
        <end position="35"/>
    </location>
</feature>
<dbReference type="Proteomes" id="UP001596050">
    <property type="component" value="Unassembled WGS sequence"/>
</dbReference>
<dbReference type="Gene3D" id="2.60.40.10">
    <property type="entry name" value="Immunoglobulins"/>
    <property type="match status" value="1"/>
</dbReference>